<protein>
    <submittedName>
        <fullName evidence="1">Uncharacterized protein</fullName>
    </submittedName>
</protein>
<sequence>MGFGQKKSPPVLAPAGGVFLVNLSVTYLEGKSAIIFDLYVADNSATYKLFFEKGLDKPPAVGPLRLRRHSRLATCGGATAASPPFSVAVG</sequence>
<accession>A0A9J7BT43</accession>
<dbReference type="RefSeq" id="WP_260795394.1">
    <property type="nucleotide sequence ID" value="NZ_CP093313.1"/>
</dbReference>
<dbReference type="AlphaFoldDB" id="A0A9J7BT43"/>
<keyword evidence="2" id="KW-1185">Reference proteome</keyword>
<proteinExistence type="predicted"/>
<dbReference type="KEGG" id="orp:MOP44_07550"/>
<reference evidence="1" key="1">
    <citation type="submission" date="2021-04" db="EMBL/GenBank/DDBJ databases">
        <title>Phylogenetic analysis of Acidobacteriaceae.</title>
        <authorList>
            <person name="Qiu L."/>
            <person name="Zhang Q."/>
        </authorList>
    </citation>
    <scope>NUCLEOTIDE SEQUENCE</scope>
    <source>
        <strain evidence="1">DSM 25168</strain>
    </source>
</reference>
<dbReference type="EMBL" id="CP093313">
    <property type="protein sequence ID" value="UWZ85791.1"/>
    <property type="molecule type" value="Genomic_DNA"/>
</dbReference>
<evidence type="ECO:0000313" key="1">
    <source>
        <dbReference type="EMBL" id="UWZ85791.1"/>
    </source>
</evidence>
<gene>
    <name evidence="1" type="ORF">MOP44_07550</name>
</gene>
<organism evidence="1 2">
    <name type="scientific">Occallatibacter riparius</name>
    <dbReference type="NCBI Taxonomy" id="1002689"/>
    <lineage>
        <taxon>Bacteria</taxon>
        <taxon>Pseudomonadati</taxon>
        <taxon>Acidobacteriota</taxon>
        <taxon>Terriglobia</taxon>
        <taxon>Terriglobales</taxon>
        <taxon>Acidobacteriaceae</taxon>
        <taxon>Occallatibacter</taxon>
    </lineage>
</organism>
<evidence type="ECO:0000313" key="2">
    <source>
        <dbReference type="Proteomes" id="UP001059380"/>
    </source>
</evidence>
<name>A0A9J7BT43_9BACT</name>
<dbReference type="Proteomes" id="UP001059380">
    <property type="component" value="Chromosome"/>
</dbReference>